<evidence type="ECO:0000313" key="3">
    <source>
        <dbReference type="Proteomes" id="UP000324222"/>
    </source>
</evidence>
<keyword evidence="1" id="KW-0812">Transmembrane</keyword>
<organism evidence="2 3">
    <name type="scientific">Portunus trituberculatus</name>
    <name type="common">Swimming crab</name>
    <name type="synonym">Neptunus trituberculatus</name>
    <dbReference type="NCBI Taxonomy" id="210409"/>
    <lineage>
        <taxon>Eukaryota</taxon>
        <taxon>Metazoa</taxon>
        <taxon>Ecdysozoa</taxon>
        <taxon>Arthropoda</taxon>
        <taxon>Crustacea</taxon>
        <taxon>Multicrustacea</taxon>
        <taxon>Malacostraca</taxon>
        <taxon>Eumalacostraca</taxon>
        <taxon>Eucarida</taxon>
        <taxon>Decapoda</taxon>
        <taxon>Pleocyemata</taxon>
        <taxon>Brachyura</taxon>
        <taxon>Eubrachyura</taxon>
        <taxon>Portunoidea</taxon>
        <taxon>Portunidae</taxon>
        <taxon>Portuninae</taxon>
        <taxon>Portunus</taxon>
    </lineage>
</organism>
<comment type="caution">
    <text evidence="2">The sequence shown here is derived from an EMBL/GenBank/DDBJ whole genome shotgun (WGS) entry which is preliminary data.</text>
</comment>
<accession>A0A5B7HGD3</accession>
<sequence>MSLFLAPEGIHYTFFSTLVGSLLAQVAAVGRGKGSMPHRHTPLATPPTTYPPTPHSTPLPDTFILPVTRDPSLAVIATETSSSGQFAWHLHLCIHEFPQRYIFKCFATNMIKPRNYYSGYDEIAQNTCQSVSG</sequence>
<evidence type="ECO:0000256" key="1">
    <source>
        <dbReference type="SAM" id="Phobius"/>
    </source>
</evidence>
<feature type="transmembrane region" description="Helical" evidence="1">
    <location>
        <begin position="12"/>
        <end position="30"/>
    </location>
</feature>
<protein>
    <submittedName>
        <fullName evidence="2">Uncharacterized protein</fullName>
    </submittedName>
</protein>
<dbReference type="Proteomes" id="UP000324222">
    <property type="component" value="Unassembled WGS sequence"/>
</dbReference>
<keyword evidence="1" id="KW-1133">Transmembrane helix</keyword>
<gene>
    <name evidence="2" type="ORF">E2C01_064526</name>
</gene>
<dbReference type="AlphaFoldDB" id="A0A5B7HGD3"/>
<reference evidence="2 3" key="1">
    <citation type="submission" date="2019-05" db="EMBL/GenBank/DDBJ databases">
        <title>Another draft genome of Portunus trituberculatus and its Hox gene families provides insights of decapod evolution.</title>
        <authorList>
            <person name="Jeong J.-H."/>
            <person name="Song I."/>
            <person name="Kim S."/>
            <person name="Choi T."/>
            <person name="Kim D."/>
            <person name="Ryu S."/>
            <person name="Kim W."/>
        </authorList>
    </citation>
    <scope>NUCLEOTIDE SEQUENCE [LARGE SCALE GENOMIC DNA]</scope>
    <source>
        <tissue evidence="2">Muscle</tissue>
    </source>
</reference>
<keyword evidence="3" id="KW-1185">Reference proteome</keyword>
<dbReference type="EMBL" id="VSRR010030868">
    <property type="protein sequence ID" value="MPC70282.1"/>
    <property type="molecule type" value="Genomic_DNA"/>
</dbReference>
<proteinExistence type="predicted"/>
<name>A0A5B7HGD3_PORTR</name>
<keyword evidence="1" id="KW-0472">Membrane</keyword>
<evidence type="ECO:0000313" key="2">
    <source>
        <dbReference type="EMBL" id="MPC70282.1"/>
    </source>
</evidence>